<dbReference type="GO" id="GO:0003700">
    <property type="term" value="F:DNA-binding transcription factor activity"/>
    <property type="evidence" value="ECO:0007669"/>
    <property type="project" value="InterPro"/>
</dbReference>
<reference evidence="3 4" key="1">
    <citation type="journal article" date="2014" name="Genome Biol. Evol.">
        <title>Comparative genomics and transcriptomics analyses reveal divergent lifestyle features of nematode endoparasitic fungus Hirsutella minnesotensis.</title>
        <authorList>
            <person name="Lai Y."/>
            <person name="Liu K."/>
            <person name="Zhang X."/>
            <person name="Zhang X."/>
            <person name="Li K."/>
            <person name="Wang N."/>
            <person name="Shu C."/>
            <person name="Wu Y."/>
            <person name="Wang C."/>
            <person name="Bushley K.E."/>
            <person name="Xiang M."/>
            <person name="Liu X."/>
        </authorList>
    </citation>
    <scope>NUCLEOTIDE SEQUENCE [LARGE SCALE GENOMIC DNA]</scope>
    <source>
        <strain evidence="3 4">3608</strain>
    </source>
</reference>
<feature type="compositionally biased region" description="Polar residues" evidence="1">
    <location>
        <begin position="134"/>
        <end position="144"/>
    </location>
</feature>
<evidence type="ECO:0000259" key="2">
    <source>
        <dbReference type="PROSITE" id="PS50217"/>
    </source>
</evidence>
<feature type="region of interest" description="Disordered" evidence="1">
    <location>
        <begin position="129"/>
        <end position="296"/>
    </location>
</feature>
<protein>
    <recommendedName>
        <fullName evidence="2">BZIP domain-containing protein</fullName>
    </recommendedName>
</protein>
<dbReference type="InterPro" id="IPR004827">
    <property type="entry name" value="bZIP"/>
</dbReference>
<feature type="region of interest" description="Disordered" evidence="1">
    <location>
        <begin position="315"/>
        <end position="551"/>
    </location>
</feature>
<dbReference type="Proteomes" id="UP000054481">
    <property type="component" value="Unassembled WGS sequence"/>
</dbReference>
<dbReference type="PROSITE" id="PS50217">
    <property type="entry name" value="BZIP"/>
    <property type="match status" value="1"/>
</dbReference>
<feature type="compositionally biased region" description="Polar residues" evidence="1">
    <location>
        <begin position="417"/>
        <end position="436"/>
    </location>
</feature>
<feature type="region of interest" description="Disordered" evidence="1">
    <location>
        <begin position="1"/>
        <end position="101"/>
    </location>
</feature>
<evidence type="ECO:0000313" key="3">
    <source>
        <dbReference type="EMBL" id="KJZ72955.1"/>
    </source>
</evidence>
<feature type="compositionally biased region" description="Basic and acidic residues" evidence="1">
    <location>
        <begin position="186"/>
        <end position="196"/>
    </location>
</feature>
<evidence type="ECO:0000313" key="4">
    <source>
        <dbReference type="Proteomes" id="UP000054481"/>
    </source>
</evidence>
<gene>
    <name evidence="3" type="ORF">HIM_07718</name>
</gene>
<evidence type="ECO:0000256" key="1">
    <source>
        <dbReference type="SAM" id="MobiDB-lite"/>
    </source>
</evidence>
<accession>A0A0F7ZN14</accession>
<feature type="domain" description="BZIP" evidence="2">
    <location>
        <begin position="319"/>
        <end position="382"/>
    </location>
</feature>
<dbReference type="AlphaFoldDB" id="A0A0F7ZN14"/>
<feature type="compositionally biased region" description="Basic and acidic residues" evidence="1">
    <location>
        <begin position="342"/>
        <end position="386"/>
    </location>
</feature>
<feature type="compositionally biased region" description="Polar residues" evidence="1">
    <location>
        <begin position="231"/>
        <end position="264"/>
    </location>
</feature>
<dbReference type="OrthoDB" id="2247093at2759"/>
<feature type="compositionally biased region" description="Low complexity" evidence="1">
    <location>
        <begin position="448"/>
        <end position="459"/>
    </location>
</feature>
<sequence length="551" mass="59558">MSQRRPAPRPASRRSTVSPASVEEASPQGRLALVGSDTRSDRREPPVSEANGRSRHLSLGVHNILNPSEPRLFAAEGPGSISSRLREGEAGLAAQPSRTYGSHVSYFPGGSGASTQHAASIGNLNALARPPLSGTESPAATYSFPQVGVPRRPPSPRASHAPASSFEGERRHQSSGSITSPLKRRREIDSPEEARQQHGPRHAHRGSWASAASVASPSRAPDQIRGRPTVSPFTMSPVTGSQARPRSLHSPSAIQHALVQSQPGPSVGRPGEGAPAWPEVIRRQNEGRATAGPDGQQAFMTLPNSDITIPVQVDYSQASRRADEKRQRNAKASTRHRMKKKSEREEKERQLNELREEREQFLEEVDGLRRQRDFYRDERNRLREIVARTPGIYQHAAGPPSPSVQSAESHDGEMSPAAQSQMPTPSQGYASDQSSADPPPAAQHRMSGDGPDFPRPGFGPQAGPSTHNLAPLPDPVGHGGPDRSSSVSSGNGDRLPSFREIEGRPARPDLGPQEQDPRTGLWGPAPPRRQETGWATAPRMQYDGHGPPHWQ</sequence>
<organism evidence="3 4">
    <name type="scientific">Hirsutella minnesotensis 3608</name>
    <dbReference type="NCBI Taxonomy" id="1043627"/>
    <lineage>
        <taxon>Eukaryota</taxon>
        <taxon>Fungi</taxon>
        <taxon>Dikarya</taxon>
        <taxon>Ascomycota</taxon>
        <taxon>Pezizomycotina</taxon>
        <taxon>Sordariomycetes</taxon>
        <taxon>Hypocreomycetidae</taxon>
        <taxon>Hypocreales</taxon>
        <taxon>Ophiocordycipitaceae</taxon>
        <taxon>Hirsutella</taxon>
    </lineage>
</organism>
<name>A0A0F7ZN14_9HYPO</name>
<dbReference type="EMBL" id="KQ030540">
    <property type="protein sequence ID" value="KJZ72955.1"/>
    <property type="molecule type" value="Genomic_DNA"/>
</dbReference>
<feature type="compositionally biased region" description="Basic and acidic residues" evidence="1">
    <location>
        <begin position="496"/>
        <end position="507"/>
    </location>
</feature>
<dbReference type="PROSITE" id="PS00036">
    <property type="entry name" value="BZIP_BASIC"/>
    <property type="match status" value="1"/>
</dbReference>
<keyword evidence="4" id="KW-1185">Reference proteome</keyword>
<proteinExistence type="predicted"/>
<feature type="compositionally biased region" description="Low complexity" evidence="1">
    <location>
        <begin position="207"/>
        <end position="220"/>
    </location>
</feature>